<proteinExistence type="predicted"/>
<dbReference type="Proteomes" id="UP001144205">
    <property type="component" value="Unassembled WGS sequence"/>
</dbReference>
<accession>A0ABQ5LW67</accession>
<reference evidence="1" key="1">
    <citation type="journal article" date="2023" name="Int. J. Syst. Evol. Microbiol.">
        <title>Sinisalibacter aestuarii sp. nov., isolated from estuarine sediment of the Arakawa River.</title>
        <authorList>
            <person name="Arafat S.T."/>
            <person name="Hirano S."/>
            <person name="Sato A."/>
            <person name="Takeuchi K."/>
            <person name="Yasuda T."/>
            <person name="Terahara T."/>
            <person name="Hamada M."/>
            <person name="Kobayashi T."/>
        </authorList>
    </citation>
    <scope>NUCLEOTIDE SEQUENCE</scope>
    <source>
        <strain evidence="1">B-399</strain>
    </source>
</reference>
<dbReference type="EMBL" id="BROH01000010">
    <property type="protein sequence ID" value="GKY89240.1"/>
    <property type="molecule type" value="Genomic_DNA"/>
</dbReference>
<sequence length="78" mass="7977">MDAADADPNGGRKLSLGHIRIILEKAQYTEPHVLLQGIALAGHQRAGPSTATAQGLPAARLGATGSNMSNGTDMVVQS</sequence>
<keyword evidence="2" id="KW-1185">Reference proteome</keyword>
<name>A0ABQ5LW67_9RHOB</name>
<evidence type="ECO:0000313" key="1">
    <source>
        <dbReference type="EMBL" id="GKY89240.1"/>
    </source>
</evidence>
<organism evidence="1 2">
    <name type="scientific">Sinisalibacter aestuarii</name>
    <dbReference type="NCBI Taxonomy" id="2949426"/>
    <lineage>
        <taxon>Bacteria</taxon>
        <taxon>Pseudomonadati</taxon>
        <taxon>Pseudomonadota</taxon>
        <taxon>Alphaproteobacteria</taxon>
        <taxon>Rhodobacterales</taxon>
        <taxon>Roseobacteraceae</taxon>
        <taxon>Sinisalibacter</taxon>
    </lineage>
</organism>
<evidence type="ECO:0000313" key="2">
    <source>
        <dbReference type="Proteomes" id="UP001144205"/>
    </source>
</evidence>
<protein>
    <submittedName>
        <fullName evidence="1">Uncharacterized protein</fullName>
    </submittedName>
</protein>
<gene>
    <name evidence="1" type="ORF">STA1M1_31090</name>
</gene>
<comment type="caution">
    <text evidence="1">The sequence shown here is derived from an EMBL/GenBank/DDBJ whole genome shotgun (WGS) entry which is preliminary data.</text>
</comment>